<keyword evidence="5 8" id="KW-0812">Transmembrane</keyword>
<feature type="transmembrane region" description="Helical" evidence="8">
    <location>
        <begin position="16"/>
        <end position="37"/>
    </location>
</feature>
<dbReference type="RefSeq" id="WP_187466422.1">
    <property type="nucleotide sequence ID" value="NZ_JACSIT010000097.1"/>
</dbReference>
<dbReference type="Pfam" id="PF13231">
    <property type="entry name" value="PMT_2"/>
    <property type="match status" value="1"/>
</dbReference>
<evidence type="ECO:0000313" key="11">
    <source>
        <dbReference type="Proteomes" id="UP000650081"/>
    </source>
</evidence>
<accession>A0A923PPJ2</accession>
<name>A0A923PPJ2_9BACT</name>
<feature type="transmembrane region" description="Helical" evidence="8">
    <location>
        <begin position="171"/>
        <end position="196"/>
    </location>
</feature>
<comment type="caution">
    <text evidence="10">The sequence shown here is derived from an EMBL/GenBank/DDBJ whole genome shotgun (WGS) entry which is preliminary data.</text>
</comment>
<evidence type="ECO:0000256" key="2">
    <source>
        <dbReference type="ARBA" id="ARBA00022475"/>
    </source>
</evidence>
<evidence type="ECO:0000256" key="7">
    <source>
        <dbReference type="ARBA" id="ARBA00023136"/>
    </source>
</evidence>
<feature type="transmembrane region" description="Helical" evidence="8">
    <location>
        <begin position="411"/>
        <end position="429"/>
    </location>
</feature>
<keyword evidence="7 8" id="KW-0472">Membrane</keyword>
<sequence>MLLPHALERPLSLPAWLLPFFGLVLLLGLGAFPIYIVDEARNAQAAWEMYREGSWIVPTFNGGVRTDKPPLHYYAMILAYQALGKTALAARLGSALCGFLTAFTLYYFTQKTYGKTSATLTVLVYLLGFYVPLQFHLATPDAYLAAFFTLGMLALHQGFQDRDRSYLYLGYVALGVATLTKGPVALVLAALGWGIYCLADWQHFLRNVLRLRPLEGLVIVSLVALPWFMAVHFATDGLFTEGFFLEHNLARFSHTKEGHGGSPLLIPAFVLLALLPFGFWLPRGLWALRERDKGLAWLAGATAIGVALFFAMSKTKLPSYPFPALGFAAIVIATWLRRFWQGRGARRSDHWAFALAVLVLASVPVAAYLGLRQDRVLRALTPLWWQFTLVLPFALYAIWQWSRRRFTRGLAGLALGFYALQIFLFASFLPRFNAFNQVAAATPLLASAPDFCAFGRFAPAYVFAFDGPIVRYEDAAELAEWLATAPDGALVLTAERYLPSLPSDLDLREVFRQKDLFEYPTTVIYRYYAHE</sequence>
<dbReference type="InterPro" id="IPR038731">
    <property type="entry name" value="RgtA/B/C-like"/>
</dbReference>
<dbReference type="GO" id="GO:0010041">
    <property type="term" value="P:response to iron(III) ion"/>
    <property type="evidence" value="ECO:0007669"/>
    <property type="project" value="TreeGrafter"/>
</dbReference>
<evidence type="ECO:0000256" key="6">
    <source>
        <dbReference type="ARBA" id="ARBA00022989"/>
    </source>
</evidence>
<evidence type="ECO:0000256" key="3">
    <source>
        <dbReference type="ARBA" id="ARBA00022676"/>
    </source>
</evidence>
<evidence type="ECO:0000259" key="9">
    <source>
        <dbReference type="Pfam" id="PF13231"/>
    </source>
</evidence>
<feature type="transmembrane region" description="Helical" evidence="8">
    <location>
        <begin position="142"/>
        <end position="159"/>
    </location>
</feature>
<dbReference type="InterPro" id="IPR050297">
    <property type="entry name" value="LipidA_mod_glycosyltrf_83"/>
</dbReference>
<reference evidence="10" key="1">
    <citation type="submission" date="2020-08" db="EMBL/GenBank/DDBJ databases">
        <title>Lewinella bacteria from marine environments.</title>
        <authorList>
            <person name="Zhong Y."/>
        </authorList>
    </citation>
    <scope>NUCLEOTIDE SEQUENCE</scope>
    <source>
        <strain evidence="10">KCTC 42187</strain>
    </source>
</reference>
<dbReference type="EMBL" id="JACSIT010000097">
    <property type="protein sequence ID" value="MBC6994342.1"/>
    <property type="molecule type" value="Genomic_DNA"/>
</dbReference>
<protein>
    <submittedName>
        <fullName evidence="10">Glycosyltransferase family 39 protein</fullName>
    </submittedName>
</protein>
<keyword evidence="11" id="KW-1185">Reference proteome</keyword>
<proteinExistence type="predicted"/>
<comment type="subcellular location">
    <subcellularLocation>
        <location evidence="1">Cell membrane</location>
        <topology evidence="1">Multi-pass membrane protein</topology>
    </subcellularLocation>
</comment>
<feature type="transmembrane region" description="Helical" evidence="8">
    <location>
        <begin position="294"/>
        <end position="313"/>
    </location>
</feature>
<dbReference type="GO" id="GO:0009103">
    <property type="term" value="P:lipopolysaccharide biosynthetic process"/>
    <property type="evidence" value="ECO:0007669"/>
    <property type="project" value="UniProtKB-ARBA"/>
</dbReference>
<feature type="transmembrane region" description="Helical" evidence="8">
    <location>
        <begin position="264"/>
        <end position="282"/>
    </location>
</feature>
<feature type="transmembrane region" description="Helical" evidence="8">
    <location>
        <begin position="383"/>
        <end position="399"/>
    </location>
</feature>
<keyword evidence="2" id="KW-1003">Cell membrane</keyword>
<keyword evidence="3" id="KW-0328">Glycosyltransferase</keyword>
<feature type="transmembrane region" description="Helical" evidence="8">
    <location>
        <begin position="351"/>
        <end position="371"/>
    </location>
</feature>
<keyword evidence="6 8" id="KW-1133">Transmembrane helix</keyword>
<feature type="transmembrane region" description="Helical" evidence="8">
    <location>
        <begin position="217"/>
        <end position="235"/>
    </location>
</feature>
<evidence type="ECO:0000313" key="10">
    <source>
        <dbReference type="EMBL" id="MBC6994342.1"/>
    </source>
</evidence>
<feature type="transmembrane region" description="Helical" evidence="8">
    <location>
        <begin position="319"/>
        <end position="339"/>
    </location>
</feature>
<feature type="transmembrane region" description="Helical" evidence="8">
    <location>
        <begin position="114"/>
        <end position="133"/>
    </location>
</feature>
<evidence type="ECO:0000256" key="1">
    <source>
        <dbReference type="ARBA" id="ARBA00004651"/>
    </source>
</evidence>
<dbReference type="Proteomes" id="UP000650081">
    <property type="component" value="Unassembled WGS sequence"/>
</dbReference>
<evidence type="ECO:0000256" key="4">
    <source>
        <dbReference type="ARBA" id="ARBA00022679"/>
    </source>
</evidence>
<dbReference type="GO" id="GO:0016763">
    <property type="term" value="F:pentosyltransferase activity"/>
    <property type="evidence" value="ECO:0007669"/>
    <property type="project" value="TreeGrafter"/>
</dbReference>
<feature type="domain" description="Glycosyltransferase RgtA/B/C/D-like" evidence="9">
    <location>
        <begin position="67"/>
        <end position="224"/>
    </location>
</feature>
<feature type="transmembrane region" description="Helical" evidence="8">
    <location>
        <begin position="88"/>
        <end position="108"/>
    </location>
</feature>
<evidence type="ECO:0000256" key="5">
    <source>
        <dbReference type="ARBA" id="ARBA00022692"/>
    </source>
</evidence>
<dbReference type="GO" id="GO:0005886">
    <property type="term" value="C:plasma membrane"/>
    <property type="evidence" value="ECO:0007669"/>
    <property type="project" value="UniProtKB-SubCell"/>
</dbReference>
<gene>
    <name evidence="10" type="ORF">H9S92_09220</name>
</gene>
<dbReference type="PANTHER" id="PTHR33908">
    <property type="entry name" value="MANNOSYLTRANSFERASE YKCB-RELATED"/>
    <property type="match status" value="1"/>
</dbReference>
<dbReference type="PANTHER" id="PTHR33908:SF3">
    <property type="entry name" value="UNDECAPRENYL PHOSPHATE-ALPHA-4-AMINO-4-DEOXY-L-ARABINOSE ARABINOSYL TRANSFERASE"/>
    <property type="match status" value="1"/>
</dbReference>
<evidence type="ECO:0000256" key="8">
    <source>
        <dbReference type="SAM" id="Phobius"/>
    </source>
</evidence>
<organism evidence="10 11">
    <name type="scientific">Neolewinella lacunae</name>
    <dbReference type="NCBI Taxonomy" id="1517758"/>
    <lineage>
        <taxon>Bacteria</taxon>
        <taxon>Pseudomonadati</taxon>
        <taxon>Bacteroidota</taxon>
        <taxon>Saprospiria</taxon>
        <taxon>Saprospirales</taxon>
        <taxon>Lewinellaceae</taxon>
        <taxon>Neolewinella</taxon>
    </lineage>
</organism>
<keyword evidence="4" id="KW-0808">Transferase</keyword>
<dbReference type="AlphaFoldDB" id="A0A923PPJ2"/>